<evidence type="ECO:0000256" key="1">
    <source>
        <dbReference type="SAM" id="MobiDB-lite"/>
    </source>
</evidence>
<accession>S4PY89</accession>
<name>S4PY89_9NEOP</name>
<evidence type="ECO:0000313" key="2">
    <source>
        <dbReference type="EMBL" id="JAA88852.1"/>
    </source>
</evidence>
<feature type="region of interest" description="Disordered" evidence="1">
    <location>
        <begin position="133"/>
        <end position="159"/>
    </location>
</feature>
<dbReference type="EMBL" id="GAIX01003708">
    <property type="protein sequence ID" value="JAA88852.1"/>
    <property type="molecule type" value="Transcribed_RNA"/>
</dbReference>
<feature type="region of interest" description="Disordered" evidence="1">
    <location>
        <begin position="1"/>
        <end position="101"/>
    </location>
</feature>
<protein>
    <submittedName>
        <fullName evidence="2">Uncharacterized protein</fullName>
    </submittedName>
</protein>
<feature type="compositionally biased region" description="Polar residues" evidence="1">
    <location>
        <begin position="139"/>
        <end position="150"/>
    </location>
</feature>
<reference evidence="2" key="1">
    <citation type="journal article" date="2013" name="BMC Genomics">
        <title>Unscrambling butterfly oogenesis.</title>
        <authorList>
            <person name="Carter J.M."/>
            <person name="Baker S.C."/>
            <person name="Pink R."/>
            <person name="Carter D.R."/>
            <person name="Collins A."/>
            <person name="Tomlin J."/>
            <person name="Gibbs M."/>
            <person name="Breuker C.J."/>
        </authorList>
    </citation>
    <scope>NUCLEOTIDE SEQUENCE</scope>
    <source>
        <tissue evidence="2">Ovary</tissue>
    </source>
</reference>
<proteinExistence type="predicted"/>
<organism evidence="2">
    <name type="scientific">Pararge aegeria</name>
    <name type="common">speckled wood butterfly</name>
    <dbReference type="NCBI Taxonomy" id="116150"/>
    <lineage>
        <taxon>Eukaryota</taxon>
        <taxon>Metazoa</taxon>
        <taxon>Ecdysozoa</taxon>
        <taxon>Arthropoda</taxon>
        <taxon>Hexapoda</taxon>
        <taxon>Insecta</taxon>
        <taxon>Pterygota</taxon>
        <taxon>Neoptera</taxon>
        <taxon>Endopterygota</taxon>
        <taxon>Lepidoptera</taxon>
        <taxon>Glossata</taxon>
        <taxon>Ditrysia</taxon>
        <taxon>Papilionoidea</taxon>
        <taxon>Nymphalidae</taxon>
        <taxon>Satyrinae</taxon>
        <taxon>Satyrini</taxon>
        <taxon>Parargina</taxon>
        <taxon>Pararge</taxon>
    </lineage>
</organism>
<feature type="compositionally biased region" description="Polar residues" evidence="1">
    <location>
        <begin position="58"/>
        <end position="82"/>
    </location>
</feature>
<dbReference type="AlphaFoldDB" id="S4PY89"/>
<feature type="compositionally biased region" description="Basic and acidic residues" evidence="1">
    <location>
        <begin position="1"/>
        <end position="12"/>
    </location>
</feature>
<dbReference type="RefSeq" id="XP_039759395.1">
    <property type="nucleotide sequence ID" value="XM_039903461.1"/>
</dbReference>
<sequence>MSSKSSYEERQKKLQALFDDVSSPESSQDPYVDDGTFGSDQDYEPSDGESTSSEETTRALQSRQVNRNTSILPSDNSLSSAPSDADDNEDNKTSSQSEGNLENIDNIQFSAEPVNQIQPSFSVLTAEAREYAEYPDVSPRTSGVPNSINPTPRRPATPVINESWSNTVMTIPNFDFHSSACGITVNVDNMDKAIDIFQLVFPNEFIEYLVQYTNKYGNALCCTNRRHTRHSRKICSNLMILTDGISNLL</sequence>
<reference evidence="2" key="2">
    <citation type="submission" date="2013-05" db="EMBL/GenBank/DDBJ databases">
        <authorList>
            <person name="Carter J.-M."/>
            <person name="Baker S.C."/>
            <person name="Pink R."/>
            <person name="Carter D.R.F."/>
            <person name="Collins A."/>
            <person name="Tomlin J."/>
            <person name="Gibbs M."/>
            <person name="Breuker C.J."/>
        </authorList>
    </citation>
    <scope>NUCLEOTIDE SEQUENCE</scope>
    <source>
        <tissue evidence="2">Ovary</tissue>
    </source>
</reference>
<dbReference type="GeneID" id="120633281"/>